<dbReference type="GO" id="GO:0016020">
    <property type="term" value="C:membrane"/>
    <property type="evidence" value="ECO:0007669"/>
    <property type="project" value="UniProtKB-SubCell"/>
</dbReference>
<dbReference type="CDD" id="cd18606">
    <property type="entry name" value="ABC_6TM_YOR1_D2_like"/>
    <property type="match status" value="1"/>
</dbReference>
<feature type="domain" description="AAA+ ATPase" evidence="11">
    <location>
        <begin position="1665"/>
        <end position="1881"/>
    </location>
</feature>
<keyword evidence="13" id="KW-1185">Reference proteome</keyword>
<evidence type="ECO:0000313" key="13">
    <source>
        <dbReference type="Proteomes" id="UP001220961"/>
    </source>
</evidence>
<dbReference type="Proteomes" id="UP001220961">
    <property type="component" value="Chromosome 4"/>
</dbReference>
<evidence type="ECO:0000256" key="7">
    <source>
        <dbReference type="ARBA" id="ARBA00022989"/>
    </source>
</evidence>
<keyword evidence="6" id="KW-0067">ATP-binding</keyword>
<dbReference type="Gene3D" id="3.40.50.300">
    <property type="entry name" value="P-loop containing nucleotide triphosphate hydrolases"/>
    <property type="match status" value="2"/>
</dbReference>
<feature type="transmembrane region" description="Helical" evidence="10">
    <location>
        <begin position="1443"/>
        <end position="1474"/>
    </location>
</feature>
<dbReference type="SMART" id="SM00382">
    <property type="entry name" value="AAA"/>
    <property type="match status" value="2"/>
</dbReference>
<feature type="transmembrane region" description="Helical" evidence="10">
    <location>
        <begin position="1363"/>
        <end position="1390"/>
    </location>
</feature>
<dbReference type="FunFam" id="3.40.50.300:FF:000565">
    <property type="entry name" value="ABC bile acid transporter"/>
    <property type="match status" value="1"/>
</dbReference>
<comment type="subcellular location">
    <subcellularLocation>
        <location evidence="1">Membrane</location>
        <topology evidence="1">Multi-pass membrane protein</topology>
    </subcellularLocation>
</comment>
<dbReference type="CDD" id="cd03244">
    <property type="entry name" value="ABCC_MRP_domain2"/>
    <property type="match status" value="1"/>
</dbReference>
<keyword evidence="4 10" id="KW-0812">Transmembrane</keyword>
<feature type="compositionally biased region" description="Basic and acidic residues" evidence="9">
    <location>
        <begin position="410"/>
        <end position="423"/>
    </location>
</feature>
<reference evidence="12" key="1">
    <citation type="submission" date="2023-03" db="EMBL/GenBank/DDBJ databases">
        <title>Mating type loci evolution in Malassezia.</title>
        <authorList>
            <person name="Coelho M.A."/>
        </authorList>
    </citation>
    <scope>NUCLEOTIDE SEQUENCE</scope>
    <source>
        <strain evidence="12">CBS 10434</strain>
    </source>
</reference>
<feature type="transmembrane region" description="Helical" evidence="10">
    <location>
        <begin position="850"/>
        <end position="882"/>
    </location>
</feature>
<dbReference type="InterPro" id="IPR003439">
    <property type="entry name" value="ABC_transporter-like_ATP-bd"/>
</dbReference>
<dbReference type="GO" id="GO:0016887">
    <property type="term" value="F:ATP hydrolysis activity"/>
    <property type="evidence" value="ECO:0007669"/>
    <property type="project" value="InterPro"/>
</dbReference>
<feature type="region of interest" description="Disordered" evidence="9">
    <location>
        <begin position="999"/>
        <end position="1033"/>
    </location>
</feature>
<evidence type="ECO:0000256" key="2">
    <source>
        <dbReference type="ARBA" id="ARBA00009726"/>
    </source>
</evidence>
<dbReference type="InterPro" id="IPR011527">
    <property type="entry name" value="ABC1_TM_dom"/>
</dbReference>
<proteinExistence type="inferred from homology"/>
<feature type="transmembrane region" description="Helical" evidence="10">
    <location>
        <begin position="894"/>
        <end position="918"/>
    </location>
</feature>
<evidence type="ECO:0000256" key="10">
    <source>
        <dbReference type="SAM" id="Phobius"/>
    </source>
</evidence>
<protein>
    <recommendedName>
        <fullName evidence="11">AAA+ ATPase domain-containing protein</fullName>
    </recommendedName>
</protein>
<dbReference type="Pfam" id="PF00005">
    <property type="entry name" value="ABC_tran"/>
    <property type="match status" value="2"/>
</dbReference>
<dbReference type="FunFam" id="3.40.50.300:FF:000997">
    <property type="entry name" value="Multidrug resistance-associated protein 1"/>
    <property type="match status" value="1"/>
</dbReference>
<dbReference type="PANTHER" id="PTHR24223">
    <property type="entry name" value="ATP-BINDING CASSETTE SUB-FAMILY C"/>
    <property type="match status" value="1"/>
</dbReference>
<name>A0AAF0E5W7_9BASI</name>
<evidence type="ECO:0000256" key="4">
    <source>
        <dbReference type="ARBA" id="ARBA00022692"/>
    </source>
</evidence>
<dbReference type="InterPro" id="IPR050173">
    <property type="entry name" value="ABC_transporter_C-like"/>
</dbReference>
<dbReference type="SUPFAM" id="SSF52540">
    <property type="entry name" value="P-loop containing nucleoside triphosphate hydrolases"/>
    <property type="match status" value="2"/>
</dbReference>
<dbReference type="PANTHER" id="PTHR24223:SF456">
    <property type="entry name" value="MULTIDRUG RESISTANCE-ASSOCIATED PROTEIN LETHAL(2)03659"/>
    <property type="match status" value="1"/>
</dbReference>
<evidence type="ECO:0000256" key="1">
    <source>
        <dbReference type="ARBA" id="ARBA00004141"/>
    </source>
</evidence>
<sequence length="1947" mass="218684">MSFTLPPPLKQQLTLYRDSLNSQIEAWAAEYHVNPAAIRRHLGFSREFGRQPNSWNLYQRYLAEQKRKNANGEPSALGAAMANLGPHSNATQAQRIRDELAPLYQKMKEDPEFMTRTQQEIQAWEQDNRVEKSNTVTRAEYKRAVRRFEQFSQQCSQNLGAESFTIIAHPNIGSNHVQIAASPAGLHAFQTALGAGKPLETFQNRFAACICLTIAPTEDPTALERDAHLNIQVPLQPQEPIILPEDPTMLTSIQKRKLATPLFQRLVESCLDPVGLANFRKKSQSRFPWKGLMTWLHENGYRFNYWPNDSTLYGIRHPTDETALLPAHLRCEGLNTPNCWKSEAMNAILRACVHPTDPLRVVHKNTLTYSKSFGQLHSTISACRLASSKMSPPGTSRLMEKGGDPVTPYESEKYLEPSSREPATDGSETVMHPTPKQAMHDKAQETSGNQKFGVRVREHWWQLWRFKNPPPPAPESIDDAEELPLGHANILSDWSYHWIGKLLVLGYRRPLEATDLWKMDGPRQAEHLSARVLERWEARVAKADAANQKIESGEIRPSKSMYRTWRKQARKELSENLGGDASVDERVEAKATIWGMPEFSYLKGVEITPELERKKLLAGKVKSSFKRANLFMACLDVFWPHVLEAFFSKLFADVAQMCTALLIEHVIVSVAEEDTGMGCVYTVVMFIMLTLGNFLSGRFFYKSLYVGVFCRAALVSGLFRRALNMQGRDRSTGKLTNHVSTDISRIDFGAQWWLLTFTAPVEIIVCLVILLTRFGVSCLSGFALVIVVTPIQMYTMKYLFQLRAKSMQWTDRRARRTQEVLSGMRIVKLFSYESNFVKLISDLRKGELKYVFLLAVARAGLMATAISLPLLASVLAVVTYYYTHDHSFDVSRVFPAITLFNLLRLPLMFLPFGLSVMADGANSFSRLREVFYAEQHVTSLQSEENSPYGLDIRDAMFVWEGVGEDETLKPIKKKEKRKVEQKKAKHKRMWAFLRRHRKNAEGKQKKRRFFRRKDKKGQVAITDEPNPTEDTKEDAADEEAFFMENVNLQVRRGHLCAIIGPVGSGKSSLLLGAIGEMRKMSGDVTWSSPRVAFCSQSAWIQNATVRENILFGQPWDEERYWSCVERAELMSDLALLQGGDMTEIGEKGVTLSGGQKQRVNIARALYYDADVLCLDDPLSAVDAHVGKALFNNAILPARNAGKTVILVTHAIHHLPLCDHIVVMSDGQIEEQGSYTELMAKRGDFYNTMMNFGMLKHEGEEEEDADELAAEAEGVKPRKVFTLAEVHKPGYGKTMESEERNTGAVDGAVWVSYLRAGRSWFIVPLVLLAGSCMQASVNLSSYWIVWWQKWVMQHLARTGLEVGIYVMLGILQLIFNFVMDVALGLLTVFASRTLHDRAIKRVMYSPMAWFDTTPIGRIINRFGKDIDVLDNQLSNLIRQCASTVLSILGAAIMIIVFTYYFAIVVVFIFVFAYFFSSFYRSSAREFKRVDALLRSKLYSHFAESLTGLTTIRAYRESARFLRDNYKYMDLQNRAYFLTIVNQRWLGLRLDLLGSLCVLITGLLCSARVGGVDASTAGVALSQVVTVAQTLGFLTRQLTELENEMNSAERLVYYANELGQEAPQQIPETEPDASWPQHGKVELRDVWLRYRSNLPNVLKGVTFSVQGGEKVGIVGRTGAGKSSILTVLLRLSEATQGSVLIDGVDVSTIGLENLRRGIAILPQEPLLFSGTLRSNLDPFGRFDDARLWDAMHRSYLTAASTASQPGTGSVTPVVDANGQPLPADEQPTQNKALTRLNLDSIIDEEGANLSVGQRSLVSLARALVKDSKIILLDEATASVDLETDAKIQRTIRTEFADRTLLCIAHRLSTIIGYDKICVMDDGKVAEFDTPLRLFDDVGSIFRGMCDRSGIKREEVLMARAAISGGESNAVPELIPAVPGSEPVNPPYYQ</sequence>
<dbReference type="SUPFAM" id="SSF90123">
    <property type="entry name" value="ABC transporter transmembrane region"/>
    <property type="match status" value="2"/>
</dbReference>
<dbReference type="PROSITE" id="PS00211">
    <property type="entry name" value="ABC_TRANSPORTER_1"/>
    <property type="match status" value="2"/>
</dbReference>
<gene>
    <name evidence="12" type="ORF">MCAP1_002416</name>
</gene>
<dbReference type="EMBL" id="CP119911">
    <property type="protein sequence ID" value="WFD20172.1"/>
    <property type="molecule type" value="Genomic_DNA"/>
</dbReference>
<dbReference type="InterPro" id="IPR003593">
    <property type="entry name" value="AAA+_ATPase"/>
</dbReference>
<evidence type="ECO:0000256" key="9">
    <source>
        <dbReference type="SAM" id="MobiDB-lite"/>
    </source>
</evidence>
<dbReference type="InterPro" id="IPR027417">
    <property type="entry name" value="P-loop_NTPase"/>
</dbReference>
<dbReference type="FunFam" id="1.20.1560.10:FF:000010">
    <property type="entry name" value="Multidrug resistance-associated ABC transporter"/>
    <property type="match status" value="1"/>
</dbReference>
<feature type="domain" description="AAA+ ATPase" evidence="11">
    <location>
        <begin position="1052"/>
        <end position="1233"/>
    </location>
</feature>
<feature type="transmembrane region" description="Helical" evidence="10">
    <location>
        <begin position="752"/>
        <end position="776"/>
    </location>
</feature>
<evidence type="ECO:0000256" key="6">
    <source>
        <dbReference type="ARBA" id="ARBA00022840"/>
    </source>
</evidence>
<dbReference type="CDD" id="cd03250">
    <property type="entry name" value="ABCC_MRP_domain1"/>
    <property type="match status" value="1"/>
</dbReference>
<dbReference type="InterPro" id="IPR036640">
    <property type="entry name" value="ABC1_TM_sf"/>
</dbReference>
<keyword evidence="3" id="KW-0813">Transport</keyword>
<evidence type="ECO:0000256" key="3">
    <source>
        <dbReference type="ARBA" id="ARBA00022448"/>
    </source>
</evidence>
<feature type="compositionally biased region" description="Basic residues" evidence="9">
    <location>
        <begin position="999"/>
        <end position="1015"/>
    </location>
</feature>
<dbReference type="GO" id="GO:0140359">
    <property type="term" value="F:ABC-type transporter activity"/>
    <property type="evidence" value="ECO:0007669"/>
    <property type="project" value="InterPro"/>
</dbReference>
<dbReference type="GO" id="GO:0005524">
    <property type="term" value="F:ATP binding"/>
    <property type="evidence" value="ECO:0007669"/>
    <property type="project" value="UniProtKB-KW"/>
</dbReference>
<keyword evidence="7 10" id="KW-1133">Transmembrane helix</keyword>
<organism evidence="12 13">
    <name type="scientific">Malassezia caprae</name>
    <dbReference type="NCBI Taxonomy" id="1381934"/>
    <lineage>
        <taxon>Eukaryota</taxon>
        <taxon>Fungi</taxon>
        <taxon>Dikarya</taxon>
        <taxon>Basidiomycota</taxon>
        <taxon>Ustilaginomycotina</taxon>
        <taxon>Malasseziomycetes</taxon>
        <taxon>Malasseziales</taxon>
        <taxon>Malasseziaceae</taxon>
        <taxon>Malassezia</taxon>
    </lineage>
</organism>
<dbReference type="Gene3D" id="1.20.1560.10">
    <property type="entry name" value="ABC transporter type 1, transmembrane domain"/>
    <property type="match status" value="2"/>
</dbReference>
<evidence type="ECO:0000259" key="11">
    <source>
        <dbReference type="SMART" id="SM00382"/>
    </source>
</evidence>
<comment type="similarity">
    <text evidence="2">Belongs to the ABC transporter superfamily. ABCC family. Conjugate transporter (TC 3.A.1.208) subfamily.</text>
</comment>
<evidence type="ECO:0000256" key="5">
    <source>
        <dbReference type="ARBA" id="ARBA00022741"/>
    </source>
</evidence>
<keyword evidence="8 10" id="KW-0472">Membrane</keyword>
<dbReference type="Pfam" id="PF00664">
    <property type="entry name" value="ABC_membrane"/>
    <property type="match status" value="2"/>
</dbReference>
<evidence type="ECO:0000313" key="12">
    <source>
        <dbReference type="EMBL" id="WFD20172.1"/>
    </source>
</evidence>
<dbReference type="CDD" id="cd18597">
    <property type="entry name" value="ABC_6TM_YOR1_D1_like"/>
    <property type="match status" value="1"/>
</dbReference>
<keyword evidence="5" id="KW-0547">Nucleotide-binding</keyword>
<evidence type="ECO:0000256" key="8">
    <source>
        <dbReference type="ARBA" id="ARBA00023136"/>
    </source>
</evidence>
<feature type="transmembrane region" description="Helical" evidence="10">
    <location>
        <begin position="1319"/>
        <end position="1343"/>
    </location>
</feature>
<feature type="transmembrane region" description="Helical" evidence="10">
    <location>
        <begin position="782"/>
        <end position="800"/>
    </location>
</feature>
<dbReference type="InterPro" id="IPR017871">
    <property type="entry name" value="ABC_transporter-like_CS"/>
</dbReference>
<feature type="transmembrane region" description="Helical" evidence="10">
    <location>
        <begin position="678"/>
        <end position="697"/>
    </location>
</feature>
<accession>A0AAF0E5W7</accession>
<feature type="region of interest" description="Disordered" evidence="9">
    <location>
        <begin position="387"/>
        <end position="449"/>
    </location>
</feature>